<evidence type="ECO:0000313" key="2">
    <source>
        <dbReference type="Proteomes" id="UP000067523"/>
    </source>
</evidence>
<dbReference type="EMBL" id="CP013655">
    <property type="protein sequence ID" value="ALS36903.1"/>
    <property type="molecule type" value="Genomic_DNA"/>
</dbReference>
<keyword evidence="2" id="KW-1185">Reference proteome</keyword>
<organism evidence="1 2">
    <name type="scientific">Enterococcus rotai</name>
    <dbReference type="NCBI Taxonomy" id="118060"/>
    <lineage>
        <taxon>Bacteria</taxon>
        <taxon>Bacillati</taxon>
        <taxon>Bacillota</taxon>
        <taxon>Bacilli</taxon>
        <taxon>Lactobacillales</taxon>
        <taxon>Enterococcaceae</taxon>
        <taxon>Enterococcus</taxon>
    </lineage>
</organism>
<dbReference type="SUPFAM" id="SSF63825">
    <property type="entry name" value="YWTD domain"/>
    <property type="match status" value="1"/>
</dbReference>
<name>A0A0U2X7M5_9ENTE</name>
<accession>A0A0U2X7M5</accession>
<gene>
    <name evidence="1" type="ORF">ATZ35_06950</name>
</gene>
<reference evidence="2" key="1">
    <citation type="submission" date="2015-12" db="EMBL/GenBank/DDBJ databases">
        <authorList>
            <person name="Lauer A."/>
            <person name="Humrighouse B."/>
            <person name="Loparev V."/>
            <person name="Shewmaker P.L."/>
            <person name="Whitney A.M."/>
            <person name="McLaughlin R.W."/>
        </authorList>
    </citation>
    <scope>NUCLEOTIDE SEQUENCE [LARGE SCALE GENOMIC DNA]</scope>
    <source>
        <strain evidence="2">LMG 26678</strain>
    </source>
</reference>
<dbReference type="RefSeq" id="WP_208930118.1">
    <property type="nucleotide sequence ID" value="NZ_CP013655.1"/>
</dbReference>
<proteinExistence type="predicted"/>
<dbReference type="STRING" id="118060.ATZ35_06950"/>
<dbReference type="PROSITE" id="PS51257">
    <property type="entry name" value="PROKAR_LIPOPROTEIN"/>
    <property type="match status" value="1"/>
</dbReference>
<protein>
    <recommendedName>
        <fullName evidence="3">Lipoprotein</fullName>
    </recommendedName>
</protein>
<sequence>MQTRFKGMILFLSFMTIFSGCSKLNNEHDSALSTDIGKQQEAMTNVTPAIYKTYEQQAEAIIGYSELYNLAVESQEGKRENGMYVIPGLLSTTTLENNQIKTIVECDSMTPQGVTMAGDYLLISSYCHEHKHNSVFYVLDKNTHQYIKTVVLKGYPHVGGITYDPIAKNVWVCARHKDRAEIVAIPMDSIENYELKNTLQPIKYTQQVELPQVKRASVITYSNKNIYVGYFDSQSDGKLEQYPLDERGKMTGQLASEQVIHTTMDIDKSKTNETIVKELQGITFVEDKLVVTQSYGAFKNSKLLLFNYDTNKKSFLDNDIEKVVDMPAHAEQVSASEGQIYAIFESAAKPYRENEKVWVDRVLRIDTKKLLQE</sequence>
<dbReference type="KEGG" id="erx:ATZ35_06950"/>
<evidence type="ECO:0008006" key="3">
    <source>
        <dbReference type="Google" id="ProtNLM"/>
    </source>
</evidence>
<dbReference type="AlphaFoldDB" id="A0A0U2X7M5"/>
<dbReference type="Proteomes" id="UP000067523">
    <property type="component" value="Chromosome"/>
</dbReference>
<evidence type="ECO:0000313" key="1">
    <source>
        <dbReference type="EMBL" id="ALS36903.1"/>
    </source>
</evidence>